<protein>
    <recommendedName>
        <fullName evidence="1">Helix-turn-helix domain-containing protein</fullName>
    </recommendedName>
</protein>
<accession>A0A0F9LGS5</accession>
<organism evidence="2">
    <name type="scientific">marine sediment metagenome</name>
    <dbReference type="NCBI Taxonomy" id="412755"/>
    <lineage>
        <taxon>unclassified sequences</taxon>
        <taxon>metagenomes</taxon>
        <taxon>ecological metagenomes</taxon>
    </lineage>
</organism>
<dbReference type="EMBL" id="LAZR01006174">
    <property type="protein sequence ID" value="KKM94149.1"/>
    <property type="molecule type" value="Genomic_DNA"/>
</dbReference>
<evidence type="ECO:0000313" key="2">
    <source>
        <dbReference type="EMBL" id="KKM94149.1"/>
    </source>
</evidence>
<dbReference type="InterPro" id="IPR041657">
    <property type="entry name" value="HTH_17"/>
</dbReference>
<dbReference type="SUPFAM" id="SSF46955">
    <property type="entry name" value="Putative DNA-binding domain"/>
    <property type="match status" value="1"/>
</dbReference>
<comment type="caution">
    <text evidence="2">The sequence shown here is derived from an EMBL/GenBank/DDBJ whole genome shotgun (WGS) entry which is preliminary data.</text>
</comment>
<dbReference type="InterPro" id="IPR009061">
    <property type="entry name" value="DNA-bd_dom_put_sf"/>
</dbReference>
<reference evidence="2" key="1">
    <citation type="journal article" date="2015" name="Nature">
        <title>Complex archaea that bridge the gap between prokaryotes and eukaryotes.</title>
        <authorList>
            <person name="Spang A."/>
            <person name="Saw J.H."/>
            <person name="Jorgensen S.L."/>
            <person name="Zaremba-Niedzwiedzka K."/>
            <person name="Martijn J."/>
            <person name="Lind A.E."/>
            <person name="van Eijk R."/>
            <person name="Schleper C."/>
            <person name="Guy L."/>
            <person name="Ettema T.J."/>
        </authorList>
    </citation>
    <scope>NUCLEOTIDE SEQUENCE</scope>
</reference>
<evidence type="ECO:0000259" key="1">
    <source>
        <dbReference type="Pfam" id="PF12728"/>
    </source>
</evidence>
<proteinExistence type="predicted"/>
<gene>
    <name evidence="2" type="ORF">LCGC14_1201280</name>
</gene>
<sequence length="60" mass="6911">MTVACDWLTAKEAAKVARVTPASIWRWIRKGWLTYHLTPSGRIRICKKDLMEEVKDHAGD</sequence>
<name>A0A0F9LGS5_9ZZZZ</name>
<dbReference type="Pfam" id="PF12728">
    <property type="entry name" value="HTH_17"/>
    <property type="match status" value="1"/>
</dbReference>
<feature type="domain" description="Helix-turn-helix" evidence="1">
    <location>
        <begin position="7"/>
        <end position="52"/>
    </location>
</feature>
<dbReference type="AlphaFoldDB" id="A0A0F9LGS5"/>